<evidence type="ECO:0000256" key="1">
    <source>
        <dbReference type="SAM" id="MobiDB-lite"/>
    </source>
</evidence>
<reference evidence="4" key="1">
    <citation type="journal article" date="2019" name="Int. J. Syst. Evol. Microbiol.">
        <title>The Global Catalogue of Microorganisms (GCM) 10K type strain sequencing project: providing services to taxonomists for standard genome sequencing and annotation.</title>
        <authorList>
            <consortium name="The Broad Institute Genomics Platform"/>
            <consortium name="The Broad Institute Genome Sequencing Center for Infectious Disease"/>
            <person name="Wu L."/>
            <person name="Ma J."/>
        </authorList>
    </citation>
    <scope>NUCLEOTIDE SEQUENCE [LARGE SCALE GENOMIC DNA]</scope>
    <source>
        <strain evidence="4">KCTC 22558</strain>
    </source>
</reference>
<feature type="compositionally biased region" description="Basic and acidic residues" evidence="1">
    <location>
        <begin position="101"/>
        <end position="112"/>
    </location>
</feature>
<evidence type="ECO:0000313" key="3">
    <source>
        <dbReference type="EMBL" id="GGZ57635.1"/>
    </source>
</evidence>
<feature type="region of interest" description="Disordered" evidence="1">
    <location>
        <begin position="51"/>
        <end position="113"/>
    </location>
</feature>
<name>A0ABQ3BXW5_9GAMM</name>
<feature type="signal peptide" evidence="2">
    <location>
        <begin position="1"/>
        <end position="22"/>
    </location>
</feature>
<sequence length="133" mass="14302">MNRYLSIVVLAAAVLAAGSACAQTVQKCVSPGGRARYQSAPCAAHERVAGTWDAAPDPPLEPAPAARSRPLDRPRIARPRSTRGPARTARQVSPPDACAQARRERDEGERRAGLKRTYALLSSLQARVFEACR</sequence>
<gene>
    <name evidence="3" type="ORF">GCM10008101_09040</name>
</gene>
<evidence type="ECO:0008006" key="5">
    <source>
        <dbReference type="Google" id="ProtNLM"/>
    </source>
</evidence>
<evidence type="ECO:0000256" key="2">
    <source>
        <dbReference type="SAM" id="SignalP"/>
    </source>
</evidence>
<comment type="caution">
    <text evidence="3">The sequence shown here is derived from an EMBL/GenBank/DDBJ whole genome shotgun (WGS) entry which is preliminary data.</text>
</comment>
<organism evidence="3 4">
    <name type="scientific">Cognatilysobacter xinjiangensis</name>
    <dbReference type="NCBI Taxonomy" id="546892"/>
    <lineage>
        <taxon>Bacteria</taxon>
        <taxon>Pseudomonadati</taxon>
        <taxon>Pseudomonadota</taxon>
        <taxon>Gammaproteobacteria</taxon>
        <taxon>Lysobacterales</taxon>
        <taxon>Lysobacteraceae</taxon>
        <taxon>Cognatilysobacter</taxon>
    </lineage>
</organism>
<feature type="chain" id="PRO_5047086304" description="DUF4124 domain-containing protein" evidence="2">
    <location>
        <begin position="23"/>
        <end position="133"/>
    </location>
</feature>
<keyword evidence="2" id="KW-0732">Signal</keyword>
<dbReference type="EMBL" id="BMXY01000001">
    <property type="protein sequence ID" value="GGZ57635.1"/>
    <property type="molecule type" value="Genomic_DNA"/>
</dbReference>
<evidence type="ECO:0000313" key="4">
    <source>
        <dbReference type="Proteomes" id="UP000643403"/>
    </source>
</evidence>
<proteinExistence type="predicted"/>
<dbReference type="Proteomes" id="UP000643403">
    <property type="component" value="Unassembled WGS sequence"/>
</dbReference>
<keyword evidence="4" id="KW-1185">Reference proteome</keyword>
<dbReference type="PROSITE" id="PS51257">
    <property type="entry name" value="PROKAR_LIPOPROTEIN"/>
    <property type="match status" value="1"/>
</dbReference>
<protein>
    <recommendedName>
        <fullName evidence="5">DUF4124 domain-containing protein</fullName>
    </recommendedName>
</protein>
<accession>A0ABQ3BXW5</accession>